<dbReference type="AlphaFoldDB" id="A0A4Z1NX76"/>
<evidence type="ECO:0000256" key="4">
    <source>
        <dbReference type="ARBA" id="ARBA00022989"/>
    </source>
</evidence>
<evidence type="ECO:0000256" key="5">
    <source>
        <dbReference type="ARBA" id="ARBA00023136"/>
    </source>
</evidence>
<comment type="caution">
    <text evidence="8">The sequence shown here is derived from an EMBL/GenBank/DDBJ whole genome shotgun (WGS) entry which is preliminary data.</text>
</comment>
<dbReference type="SUPFAM" id="SSF103473">
    <property type="entry name" value="MFS general substrate transporter"/>
    <property type="match status" value="1"/>
</dbReference>
<keyword evidence="5 7" id="KW-0472">Membrane</keyword>
<feature type="region of interest" description="Disordered" evidence="6">
    <location>
        <begin position="1"/>
        <end position="78"/>
    </location>
</feature>
<evidence type="ECO:0000256" key="7">
    <source>
        <dbReference type="SAM" id="Phobius"/>
    </source>
</evidence>
<dbReference type="Pfam" id="PF13347">
    <property type="entry name" value="MFS_2"/>
    <property type="match status" value="1"/>
</dbReference>
<dbReference type="Gene3D" id="1.20.1250.20">
    <property type="entry name" value="MFS general substrate transporter like domains"/>
    <property type="match status" value="1"/>
</dbReference>
<sequence>MGEHTQSEVVWDPEASAVTPTNPKSTPTRHSTSTSIRPSMENTNPNEQSPLLRSSGSQEEPSPFKIGEDGDDNVWQDDDEQETKNSWYMLLLTMGSFGLQMGWSVEMSNGSPYLISLGLSKTVLALVWIAGPLSGVLVQPYVGIKSDRSRNKWGKRKPYIIGGGLATVVALMALAWTRELVGGTLGIFGIDNESRGVAITVMVLAVFLIYVLDFAINVLQAAIRAFIVDCAPVHQQESANAWASRVSGVANIFGMFCGGADLPKYLPFLGNTQFKVLCAIASTSMLVTAAISCASIQERDPTLEGTPNTDGTLLGLFKDLARSVRRLPPQIMRVCEVQFMAWIGWFPFLFYTTTYIAEMYVDPIYEANPNLSLEEADKLWEAGTRRGTFALLLFATVTFTSSVFLPFIIPPTYQAPITMSNRALIQPLTPTTEGLMSGSGYFPLKRPSKNKESTAWTRLSSKVEFLLSKLQIKSLTLRRAWLLSHIYFAVCMAMTFVVRGTTSATILIMVIGIPWSLTQWAPFALISAEISKRDAIRRGIIRAPATSEGNLQAADEDDAVHQAGVVLGIHNVAISAPQVLATLISSVIFNALAKPRGTPGDNSVAWCMRFGGLCALGAAWLTSRVHEDRIVKKDGGAVVIEE</sequence>
<name>A0A4Z1NX76_9PEZI</name>
<proteinExistence type="predicted"/>
<dbReference type="PANTHER" id="PTHR19432:SF35">
    <property type="entry name" value="SOLUTE CARRIER FAMILY 45 MEMBER 3 ISOFORM X1"/>
    <property type="match status" value="1"/>
</dbReference>
<dbReference type="Proteomes" id="UP000298493">
    <property type="component" value="Unassembled WGS sequence"/>
</dbReference>
<evidence type="ECO:0000313" key="9">
    <source>
        <dbReference type="Proteomes" id="UP000298493"/>
    </source>
</evidence>
<feature type="transmembrane region" description="Helical" evidence="7">
    <location>
        <begin position="117"/>
        <end position="138"/>
    </location>
</feature>
<keyword evidence="4 7" id="KW-1133">Transmembrane helix</keyword>
<organism evidence="8 9">
    <name type="scientific">Venturia nashicola</name>
    <dbReference type="NCBI Taxonomy" id="86259"/>
    <lineage>
        <taxon>Eukaryota</taxon>
        <taxon>Fungi</taxon>
        <taxon>Dikarya</taxon>
        <taxon>Ascomycota</taxon>
        <taxon>Pezizomycotina</taxon>
        <taxon>Dothideomycetes</taxon>
        <taxon>Pleosporomycetidae</taxon>
        <taxon>Venturiales</taxon>
        <taxon>Venturiaceae</taxon>
        <taxon>Venturia</taxon>
    </lineage>
</organism>
<evidence type="ECO:0000256" key="2">
    <source>
        <dbReference type="ARBA" id="ARBA00022448"/>
    </source>
</evidence>
<evidence type="ECO:0000313" key="8">
    <source>
        <dbReference type="EMBL" id="TID19385.1"/>
    </source>
</evidence>
<gene>
    <name evidence="8" type="ORF">E6O75_ATG06723</name>
</gene>
<evidence type="ECO:0000256" key="3">
    <source>
        <dbReference type="ARBA" id="ARBA00022692"/>
    </source>
</evidence>
<dbReference type="EMBL" id="SNSC02000012">
    <property type="protein sequence ID" value="TID19385.1"/>
    <property type="molecule type" value="Genomic_DNA"/>
</dbReference>
<dbReference type="InterPro" id="IPR036259">
    <property type="entry name" value="MFS_trans_sf"/>
</dbReference>
<protein>
    <recommendedName>
        <fullName evidence="10">MFS general substrate transporter</fullName>
    </recommendedName>
</protein>
<feature type="transmembrane region" description="Helical" evidence="7">
    <location>
        <begin position="159"/>
        <end position="177"/>
    </location>
</feature>
<dbReference type="GO" id="GO:0005886">
    <property type="term" value="C:plasma membrane"/>
    <property type="evidence" value="ECO:0007669"/>
    <property type="project" value="TreeGrafter"/>
</dbReference>
<dbReference type="GO" id="GO:0008506">
    <property type="term" value="F:sucrose:proton symporter activity"/>
    <property type="evidence" value="ECO:0007669"/>
    <property type="project" value="TreeGrafter"/>
</dbReference>
<keyword evidence="3 7" id="KW-0812">Transmembrane</keyword>
<evidence type="ECO:0008006" key="10">
    <source>
        <dbReference type="Google" id="ProtNLM"/>
    </source>
</evidence>
<feature type="transmembrane region" description="Helical" evidence="7">
    <location>
        <begin position="480"/>
        <end position="498"/>
    </location>
</feature>
<evidence type="ECO:0000256" key="1">
    <source>
        <dbReference type="ARBA" id="ARBA00004141"/>
    </source>
</evidence>
<reference evidence="8 9" key="1">
    <citation type="submission" date="2019-04" db="EMBL/GenBank/DDBJ databases">
        <title>High contiguity whole genome sequence and gene annotation resource for two Venturia nashicola isolates.</title>
        <authorList>
            <person name="Prokchorchik M."/>
            <person name="Won K."/>
            <person name="Lee Y."/>
            <person name="Choi E.D."/>
            <person name="Segonzac C."/>
            <person name="Sohn K.H."/>
        </authorList>
    </citation>
    <scope>NUCLEOTIDE SEQUENCE [LARGE SCALE GENOMIC DNA]</scope>
    <source>
        <strain evidence="8 9">PRI2</strain>
    </source>
</reference>
<evidence type="ECO:0000256" key="6">
    <source>
        <dbReference type="SAM" id="MobiDB-lite"/>
    </source>
</evidence>
<feature type="transmembrane region" description="Helical" evidence="7">
    <location>
        <begin position="197"/>
        <end position="216"/>
    </location>
</feature>
<feature type="transmembrane region" description="Helical" evidence="7">
    <location>
        <begin position="504"/>
        <end position="528"/>
    </location>
</feature>
<dbReference type="PANTHER" id="PTHR19432">
    <property type="entry name" value="SUGAR TRANSPORTER"/>
    <property type="match status" value="1"/>
</dbReference>
<feature type="transmembrane region" description="Helical" evidence="7">
    <location>
        <begin position="87"/>
        <end position="105"/>
    </location>
</feature>
<feature type="transmembrane region" description="Helical" evidence="7">
    <location>
        <begin position="389"/>
        <end position="409"/>
    </location>
</feature>
<keyword evidence="2" id="KW-0813">Transport</keyword>
<feature type="compositionally biased region" description="Acidic residues" evidence="6">
    <location>
        <begin position="69"/>
        <end position="78"/>
    </location>
</feature>
<feature type="transmembrane region" description="Helical" evidence="7">
    <location>
        <begin position="339"/>
        <end position="357"/>
    </location>
</feature>
<comment type="subcellular location">
    <subcellularLocation>
        <location evidence="1">Membrane</location>
        <topology evidence="1">Multi-pass membrane protein</topology>
    </subcellularLocation>
</comment>
<feature type="compositionally biased region" description="Polar residues" evidence="6">
    <location>
        <begin position="18"/>
        <end position="60"/>
    </location>
</feature>
<keyword evidence="9" id="KW-1185">Reference proteome</keyword>
<accession>A0A4Z1NX76</accession>